<accession>A0A8S5NCD3</accession>
<dbReference type="EMBL" id="BK015126">
    <property type="protein sequence ID" value="DAD92039.1"/>
    <property type="molecule type" value="Genomic_DNA"/>
</dbReference>
<protein>
    <submittedName>
        <fullName evidence="1">Uncharacterized protein</fullName>
    </submittedName>
</protein>
<reference evidence="1" key="1">
    <citation type="journal article" date="2021" name="Proc. Natl. Acad. Sci. U.S.A.">
        <title>A Catalog of Tens of Thousands of Viruses from Human Metagenomes Reveals Hidden Associations with Chronic Diseases.</title>
        <authorList>
            <person name="Tisza M.J."/>
            <person name="Buck C.B."/>
        </authorList>
    </citation>
    <scope>NUCLEOTIDE SEQUENCE</scope>
    <source>
        <strain evidence="1">CtwWa4</strain>
    </source>
</reference>
<proteinExistence type="predicted"/>
<sequence>MYGWTRNQRKPVRRFPRFPRCRWATVVGNRADTLENKGLRFLVSQFPIKSS</sequence>
<evidence type="ECO:0000313" key="1">
    <source>
        <dbReference type="EMBL" id="DAD92039.1"/>
    </source>
</evidence>
<name>A0A8S5NCD3_9CAUD</name>
<organism evidence="1">
    <name type="scientific">Siphoviridae sp. ctwWa4</name>
    <dbReference type="NCBI Taxonomy" id="2826517"/>
    <lineage>
        <taxon>Viruses</taxon>
        <taxon>Duplodnaviria</taxon>
        <taxon>Heunggongvirae</taxon>
        <taxon>Uroviricota</taxon>
        <taxon>Caudoviricetes</taxon>
    </lineage>
</organism>